<dbReference type="Pfam" id="PF01417">
    <property type="entry name" value="ENTH"/>
    <property type="match status" value="1"/>
</dbReference>
<dbReference type="OrthoDB" id="4033880at2759"/>
<protein>
    <submittedName>
        <fullName evidence="3">Jg14178 protein</fullName>
    </submittedName>
</protein>
<dbReference type="FunFam" id="1.25.40.90:FF:000006">
    <property type="entry name" value="Clathrin interactor 1"/>
    <property type="match status" value="1"/>
</dbReference>
<organism evidence="3 4">
    <name type="scientific">Pararge aegeria aegeria</name>
    <dbReference type="NCBI Taxonomy" id="348720"/>
    <lineage>
        <taxon>Eukaryota</taxon>
        <taxon>Metazoa</taxon>
        <taxon>Ecdysozoa</taxon>
        <taxon>Arthropoda</taxon>
        <taxon>Hexapoda</taxon>
        <taxon>Insecta</taxon>
        <taxon>Pterygota</taxon>
        <taxon>Neoptera</taxon>
        <taxon>Endopterygota</taxon>
        <taxon>Lepidoptera</taxon>
        <taxon>Glossata</taxon>
        <taxon>Ditrysia</taxon>
        <taxon>Papilionoidea</taxon>
        <taxon>Nymphalidae</taxon>
        <taxon>Satyrinae</taxon>
        <taxon>Satyrini</taxon>
        <taxon>Parargina</taxon>
        <taxon>Pararge</taxon>
    </lineage>
</organism>
<keyword evidence="4" id="KW-1185">Reference proteome</keyword>
<name>A0A8S4S8L1_9NEOP</name>
<dbReference type="Gene3D" id="1.25.40.90">
    <property type="match status" value="1"/>
</dbReference>
<feature type="compositionally biased region" description="Acidic residues" evidence="1">
    <location>
        <begin position="211"/>
        <end position="222"/>
    </location>
</feature>
<reference evidence="3" key="1">
    <citation type="submission" date="2022-03" db="EMBL/GenBank/DDBJ databases">
        <authorList>
            <person name="Lindestad O."/>
        </authorList>
    </citation>
    <scope>NUCLEOTIDE SEQUENCE</scope>
</reference>
<evidence type="ECO:0000259" key="2">
    <source>
        <dbReference type="PROSITE" id="PS50942"/>
    </source>
</evidence>
<comment type="caution">
    <text evidence="3">The sequence shown here is derived from an EMBL/GenBank/DDBJ whole genome shotgun (WGS) entry which is preliminary data.</text>
</comment>
<dbReference type="SMART" id="SM00273">
    <property type="entry name" value="ENTH"/>
    <property type="match status" value="1"/>
</dbReference>
<dbReference type="GO" id="GO:0005886">
    <property type="term" value="C:plasma membrane"/>
    <property type="evidence" value="ECO:0007669"/>
    <property type="project" value="TreeGrafter"/>
</dbReference>
<dbReference type="InterPro" id="IPR008942">
    <property type="entry name" value="ENTH_VHS"/>
</dbReference>
<evidence type="ECO:0000256" key="1">
    <source>
        <dbReference type="SAM" id="MobiDB-lite"/>
    </source>
</evidence>
<dbReference type="InterPro" id="IPR013809">
    <property type="entry name" value="ENTH"/>
</dbReference>
<dbReference type="GO" id="GO:0005543">
    <property type="term" value="F:phospholipid binding"/>
    <property type="evidence" value="ECO:0007669"/>
    <property type="project" value="TreeGrafter"/>
</dbReference>
<accession>A0A8S4S8L1</accession>
<gene>
    <name evidence="3" type="primary">jg14178</name>
    <name evidence="3" type="ORF">PAEG_LOCUS24012</name>
</gene>
<dbReference type="GO" id="GO:0030276">
    <property type="term" value="F:clathrin binding"/>
    <property type="evidence" value="ECO:0007669"/>
    <property type="project" value="TreeGrafter"/>
</dbReference>
<sequence>MDRFISMWKVRELADKVTNVVMNYTEVEGKVREATSDEAWGPTGQQMQELALATFTYEHFPEVMSMLWRRMLHDNRAHWRRTYKCLLLLSYLVRNGSERVVTSAREHIYDLRSLENYTFADELGKDQGINVRHKVRELIDFIQDDERLREERKKAKKNKDKYIGMSSEAVVMGSRTGAGGMAGLRGGGGAGGWGEYSDRSTGWDDSKERNDEEEYEREDSDGDYSHSGHGKPQKENVYRDAEVIAESPPRSERPRVERDGKALNISLRSPARQKPATPVKKIDLGESVICCSIEIKTDHESNGVHTSINTVHIPPTSFREARSRASNKANKRDMPWLF</sequence>
<dbReference type="PANTHER" id="PTHR12276">
    <property type="entry name" value="EPSIN/ENT-RELATED"/>
    <property type="match status" value="1"/>
</dbReference>
<evidence type="ECO:0000313" key="3">
    <source>
        <dbReference type="EMBL" id="CAH2261784.1"/>
    </source>
</evidence>
<feature type="domain" description="ENTH" evidence="2">
    <location>
        <begin position="19"/>
        <end position="152"/>
    </location>
</feature>
<dbReference type="AlphaFoldDB" id="A0A8S4S8L1"/>
<dbReference type="PROSITE" id="PS50942">
    <property type="entry name" value="ENTH"/>
    <property type="match status" value="1"/>
</dbReference>
<feature type="compositionally biased region" description="Gly residues" evidence="1">
    <location>
        <begin position="182"/>
        <end position="194"/>
    </location>
</feature>
<evidence type="ECO:0000313" key="4">
    <source>
        <dbReference type="Proteomes" id="UP000838756"/>
    </source>
</evidence>
<dbReference type="PANTHER" id="PTHR12276:SF45">
    <property type="entry name" value="CLATHRIN INTERACTOR 1"/>
    <property type="match status" value="1"/>
</dbReference>
<proteinExistence type="predicted"/>
<dbReference type="GO" id="GO:0030125">
    <property type="term" value="C:clathrin vesicle coat"/>
    <property type="evidence" value="ECO:0007669"/>
    <property type="project" value="TreeGrafter"/>
</dbReference>
<dbReference type="GO" id="GO:0006897">
    <property type="term" value="P:endocytosis"/>
    <property type="evidence" value="ECO:0007669"/>
    <property type="project" value="TreeGrafter"/>
</dbReference>
<dbReference type="EMBL" id="CAKXAJ010026206">
    <property type="protein sequence ID" value="CAH2261784.1"/>
    <property type="molecule type" value="Genomic_DNA"/>
</dbReference>
<dbReference type="SUPFAM" id="SSF48464">
    <property type="entry name" value="ENTH/VHS domain"/>
    <property type="match status" value="1"/>
</dbReference>
<feature type="compositionally biased region" description="Basic and acidic residues" evidence="1">
    <location>
        <begin position="196"/>
        <end position="210"/>
    </location>
</feature>
<dbReference type="GO" id="GO:0005768">
    <property type="term" value="C:endosome"/>
    <property type="evidence" value="ECO:0007669"/>
    <property type="project" value="TreeGrafter"/>
</dbReference>
<dbReference type="CDD" id="cd16989">
    <property type="entry name" value="ENTH_EpsinR"/>
    <property type="match status" value="1"/>
</dbReference>
<feature type="region of interest" description="Disordered" evidence="1">
    <location>
        <begin position="182"/>
        <end position="239"/>
    </location>
</feature>
<dbReference type="Proteomes" id="UP000838756">
    <property type="component" value="Unassembled WGS sequence"/>
</dbReference>